<protein>
    <submittedName>
        <fullName evidence="1">Uncharacterized protein</fullName>
    </submittedName>
</protein>
<dbReference type="AlphaFoldDB" id="A0AAW0FRG6"/>
<reference evidence="1 2" key="1">
    <citation type="submission" date="2022-09" db="EMBL/GenBank/DDBJ databases">
        <authorList>
            <person name="Palmer J.M."/>
        </authorList>
    </citation>
    <scope>NUCLEOTIDE SEQUENCE [LARGE SCALE GENOMIC DNA]</scope>
    <source>
        <strain evidence="1 2">DSM 7382</strain>
    </source>
</reference>
<sequence length="172" mass="19858">MNSWAIRPGLLDEWTSNPAHFEPVYRSILQVGPNWALGLQTFCLFVRWFGSEEGWDSGWSSCRLDRVGFAPDTDPDAFGFLDPQDVVRGCHLIPAFTEGRTTILLHGPSRLARDKREDDDWERSMFVNRDMLMRYFGGGVGHRTASFLHIPPNFTYQVWVRSFILNQVMILF</sequence>
<comment type="caution">
    <text evidence="1">The sequence shown here is derived from an EMBL/GenBank/DDBJ whole genome shotgun (WGS) entry which is preliminary data.</text>
</comment>
<dbReference type="EMBL" id="JASBNA010000026">
    <property type="protein sequence ID" value="KAK7684233.1"/>
    <property type="molecule type" value="Genomic_DNA"/>
</dbReference>
<evidence type="ECO:0000313" key="1">
    <source>
        <dbReference type="EMBL" id="KAK7684233.1"/>
    </source>
</evidence>
<name>A0AAW0FRG6_9APHY</name>
<proteinExistence type="predicted"/>
<gene>
    <name evidence="1" type="ORF">QCA50_012557</name>
</gene>
<organism evidence="1 2">
    <name type="scientific">Cerrena zonata</name>
    <dbReference type="NCBI Taxonomy" id="2478898"/>
    <lineage>
        <taxon>Eukaryota</taxon>
        <taxon>Fungi</taxon>
        <taxon>Dikarya</taxon>
        <taxon>Basidiomycota</taxon>
        <taxon>Agaricomycotina</taxon>
        <taxon>Agaricomycetes</taxon>
        <taxon>Polyporales</taxon>
        <taxon>Cerrenaceae</taxon>
        <taxon>Cerrena</taxon>
    </lineage>
</organism>
<keyword evidence="2" id="KW-1185">Reference proteome</keyword>
<evidence type="ECO:0000313" key="2">
    <source>
        <dbReference type="Proteomes" id="UP001385951"/>
    </source>
</evidence>
<dbReference type="Proteomes" id="UP001385951">
    <property type="component" value="Unassembled WGS sequence"/>
</dbReference>
<accession>A0AAW0FRG6</accession>